<keyword evidence="1" id="KW-1133">Transmembrane helix</keyword>
<reference evidence="2" key="1">
    <citation type="journal article" date="2014" name="Int. J. Syst. Evol. Microbiol.">
        <title>Complete genome sequence of Corynebacterium casei LMG S-19264T (=DSM 44701T), isolated from a smear-ripened cheese.</title>
        <authorList>
            <consortium name="US DOE Joint Genome Institute (JGI-PGF)"/>
            <person name="Walter F."/>
            <person name="Albersmeier A."/>
            <person name="Kalinowski J."/>
            <person name="Ruckert C."/>
        </authorList>
    </citation>
    <scope>NUCLEOTIDE SEQUENCE</scope>
    <source>
        <strain evidence="2">KCTC 42731</strain>
    </source>
</reference>
<evidence type="ECO:0000313" key="2">
    <source>
        <dbReference type="EMBL" id="GHG07947.1"/>
    </source>
</evidence>
<dbReference type="AlphaFoldDB" id="A0A919BRQ9"/>
<feature type="transmembrane region" description="Helical" evidence="1">
    <location>
        <begin position="12"/>
        <end position="42"/>
    </location>
</feature>
<reference evidence="2" key="2">
    <citation type="submission" date="2020-09" db="EMBL/GenBank/DDBJ databases">
        <authorList>
            <person name="Sun Q."/>
            <person name="Kim S."/>
        </authorList>
    </citation>
    <scope>NUCLEOTIDE SEQUENCE</scope>
    <source>
        <strain evidence="2">KCTC 42731</strain>
    </source>
</reference>
<evidence type="ECO:0000256" key="1">
    <source>
        <dbReference type="SAM" id="Phobius"/>
    </source>
</evidence>
<dbReference type="Proteomes" id="UP000623842">
    <property type="component" value="Unassembled WGS sequence"/>
</dbReference>
<accession>A0A919BRQ9</accession>
<dbReference type="RefSeq" id="WP_189774882.1">
    <property type="nucleotide sequence ID" value="NZ_BNCK01000016.1"/>
</dbReference>
<dbReference type="EMBL" id="BNCK01000016">
    <property type="protein sequence ID" value="GHG07947.1"/>
    <property type="molecule type" value="Genomic_DNA"/>
</dbReference>
<organism evidence="2 3">
    <name type="scientific">Thalassotalea marina</name>
    <dbReference type="NCBI Taxonomy" id="1673741"/>
    <lineage>
        <taxon>Bacteria</taxon>
        <taxon>Pseudomonadati</taxon>
        <taxon>Pseudomonadota</taxon>
        <taxon>Gammaproteobacteria</taxon>
        <taxon>Alteromonadales</taxon>
        <taxon>Colwelliaceae</taxon>
        <taxon>Thalassotalea</taxon>
    </lineage>
</organism>
<keyword evidence="1" id="KW-0472">Membrane</keyword>
<sequence>MNSKTRKYVVNINRLVIFLLIVVGMLFDNNICGIIAAGYWLWLPNITRLEVYLFESGSGKSLKRKEKT</sequence>
<protein>
    <submittedName>
        <fullName evidence="2">Uncharacterized protein</fullName>
    </submittedName>
</protein>
<proteinExistence type="predicted"/>
<gene>
    <name evidence="2" type="ORF">GCM10017161_42170</name>
</gene>
<evidence type="ECO:0000313" key="3">
    <source>
        <dbReference type="Proteomes" id="UP000623842"/>
    </source>
</evidence>
<comment type="caution">
    <text evidence="2">The sequence shown here is derived from an EMBL/GenBank/DDBJ whole genome shotgun (WGS) entry which is preliminary data.</text>
</comment>
<keyword evidence="1" id="KW-0812">Transmembrane</keyword>
<keyword evidence="3" id="KW-1185">Reference proteome</keyword>
<name>A0A919BRQ9_9GAMM</name>